<feature type="domain" description="Thioredoxin" evidence="19">
    <location>
        <begin position="459"/>
        <end position="588"/>
    </location>
</feature>
<keyword evidence="11 18" id="KW-0560">Oxidoreductase</keyword>
<dbReference type="SUPFAM" id="SSF74863">
    <property type="entry name" value="Thiol:disulfide interchange protein DsbD, N-terminal domain (DsbD-alpha)"/>
    <property type="match status" value="1"/>
</dbReference>
<evidence type="ECO:0000256" key="14">
    <source>
        <dbReference type="ARBA" id="ARBA00023157"/>
    </source>
</evidence>
<keyword evidence="9 18" id="KW-0249">Electron transport</keyword>
<accession>W0HXQ5</accession>
<dbReference type="InterPro" id="IPR022910">
    <property type="entry name" value="Thiol_diS_interchange_DbsD"/>
</dbReference>
<dbReference type="AlphaFoldDB" id="W0HXQ5"/>
<dbReference type="PROSITE" id="PS51257">
    <property type="entry name" value="PROKAR_LIPOPROTEIN"/>
    <property type="match status" value="1"/>
</dbReference>
<dbReference type="RefSeq" id="WP_025423658.1">
    <property type="nucleotide sequence ID" value="NZ_CP006569.1"/>
</dbReference>
<feature type="transmembrane region" description="Helical" evidence="18">
    <location>
        <begin position="308"/>
        <end position="339"/>
    </location>
</feature>
<comment type="similarity">
    <text evidence="2 18">Belongs to the thioredoxin family. DsbD subfamily.</text>
</comment>
<dbReference type="Proteomes" id="UP000019028">
    <property type="component" value="Chromosome"/>
</dbReference>
<feature type="transmembrane region" description="Helical" evidence="18">
    <location>
        <begin position="229"/>
        <end position="253"/>
    </location>
</feature>
<dbReference type="KEGG" id="sod:Sant_3555"/>
<keyword evidence="10 18" id="KW-1133">Transmembrane helix</keyword>
<dbReference type="HOGENOM" id="CLU_014657_3_0_6"/>
<keyword evidence="6 18" id="KW-0812">Transmembrane</keyword>
<evidence type="ECO:0000256" key="3">
    <source>
        <dbReference type="ARBA" id="ARBA00022448"/>
    </source>
</evidence>
<keyword evidence="21" id="KW-1185">Reference proteome</keyword>
<dbReference type="GO" id="GO:0017004">
    <property type="term" value="P:cytochrome complex assembly"/>
    <property type="evidence" value="ECO:0007669"/>
    <property type="project" value="UniProtKB-UniRule"/>
</dbReference>
<dbReference type="PANTHER" id="PTHR32234:SF0">
    <property type="entry name" value="THIOL:DISULFIDE INTERCHANGE PROTEIN DSBD"/>
    <property type="match status" value="1"/>
</dbReference>
<dbReference type="EC" id="1.8.1.8" evidence="18"/>
<dbReference type="CDD" id="cd02953">
    <property type="entry name" value="DsbDgamma"/>
    <property type="match status" value="1"/>
</dbReference>
<dbReference type="SUPFAM" id="SSF52833">
    <property type="entry name" value="Thioredoxin-like"/>
    <property type="match status" value="1"/>
</dbReference>
<dbReference type="OrthoDB" id="9811036at2"/>
<keyword evidence="15 18" id="KW-0676">Redox-active center</keyword>
<dbReference type="InterPro" id="IPR003834">
    <property type="entry name" value="Cyt_c_assmbl_TM_dom"/>
</dbReference>
<feature type="transmembrane region" description="Helical" evidence="18">
    <location>
        <begin position="409"/>
        <end position="428"/>
    </location>
</feature>
<evidence type="ECO:0000256" key="5">
    <source>
        <dbReference type="ARBA" id="ARBA00022519"/>
    </source>
</evidence>
<feature type="transmembrane region" description="Helical" evidence="18">
    <location>
        <begin position="190"/>
        <end position="217"/>
    </location>
</feature>
<feature type="disulfide bond" description="Redox-active" evidence="18">
    <location>
        <begin position="204"/>
        <end position="326"/>
    </location>
</feature>
<evidence type="ECO:0000313" key="21">
    <source>
        <dbReference type="Proteomes" id="UP000019028"/>
    </source>
</evidence>
<evidence type="ECO:0000259" key="19">
    <source>
        <dbReference type="PROSITE" id="PS51352"/>
    </source>
</evidence>
<reference evidence="20 21" key="1">
    <citation type="journal article" date="2014" name="Genome Biol. Evol.">
        <title>Genome degeneration and adaptation in a nascent stage of symbiosis.</title>
        <authorList>
            <person name="Oakeson K.F."/>
            <person name="Gil R."/>
            <person name="Clayton A.L."/>
            <person name="Dunn D.M."/>
            <person name="von Niederhausern A.C."/>
            <person name="Hamil C."/>
            <person name="Aoyagi A."/>
            <person name="Duval B."/>
            <person name="Baca A."/>
            <person name="Silva F.J."/>
            <person name="Vallier A."/>
            <person name="Jackson D.G."/>
            <person name="Latorre A."/>
            <person name="Weiss R.B."/>
            <person name="Heddi A."/>
            <person name="Moya A."/>
            <person name="Dale C."/>
        </authorList>
    </citation>
    <scope>NUCLEOTIDE SEQUENCE [LARGE SCALE GENOMIC DNA]</scope>
    <source>
        <strain evidence="20 21">HS1</strain>
    </source>
</reference>
<dbReference type="Gene3D" id="3.40.30.10">
    <property type="entry name" value="Glutaredoxin"/>
    <property type="match status" value="1"/>
</dbReference>
<comment type="function">
    <text evidence="18">Required to facilitate the formation of correct disulfide bonds in some periplasmic proteins and for the assembly of the periplasmic c-type cytochromes. Acts by transferring electrons from cytoplasmic thioredoxin to the periplasm. This transfer involves a cascade of disulfide bond formation and reduction steps.</text>
</comment>
<dbReference type="InterPro" id="IPR036249">
    <property type="entry name" value="Thioredoxin-like_sf"/>
</dbReference>
<sequence length="588" mass="63657" precursor="true">MAQRLFTLILLAWLACLPPSPAQAALFGNTHGNQFIPVDQAFRFDFRQQGSQLTLSWDVHPGYYLYRQQIRLEPVNATLGAFTLPAGSRHHDEFYGDVAIYRDDLHITLPLTQAQNDSQLRVSWQGCAEAGFCYPPETQVIPLSAVVAAPADAKAPGSAALVPTPSPAIGQGMITPAPPPQSDRVPFSPLWALLIGIGIAFTPCVLPMYPLISAVILGNRVRLSAARVLLLAVVYVMGMAITYTLLGVAVAAAGLQFQAALQQPALLIGLAVLFFLLALSMFGVFTLQLPPALQTRLTLWSNRQRQGTLPGVFIMGALAGLFCSPCTTAPLSAILLYIAQSGNLWFGGFTLWLYAVGMGIPLVLVALFGHRMLPKSGPWMQQVKQGFGFVILALPVFLLERILGDNWGARLWSLLAVAFFGWGFMLCLQARGRGRLLAVLLLGLTLISARPLQDWLWGAPSGTPLATGAAPAFQPVQTLEQITRALNAAPGKPVMLDVYADWCVACKEFDKYTFSDPAVAEQMHRLTLLQADVTANAPAQKMLLSQLQVMGLPTILFFDSRGNEIPGSRVTGFMNAADFAQHLRKLAP</sequence>
<dbReference type="Gene3D" id="2.60.40.1250">
    <property type="entry name" value="Thiol:disulfide interchange protein DsbD, N-terminal domain"/>
    <property type="match status" value="1"/>
</dbReference>
<evidence type="ECO:0000256" key="18">
    <source>
        <dbReference type="HAMAP-Rule" id="MF_00399"/>
    </source>
</evidence>
<feature type="transmembrane region" description="Helical" evidence="18">
    <location>
        <begin position="385"/>
        <end position="403"/>
    </location>
</feature>
<evidence type="ECO:0000256" key="4">
    <source>
        <dbReference type="ARBA" id="ARBA00022475"/>
    </source>
</evidence>
<dbReference type="InterPro" id="IPR028250">
    <property type="entry name" value="DsbDN"/>
</dbReference>
<dbReference type="Pfam" id="PF11412">
    <property type="entry name" value="DsbD_N"/>
    <property type="match status" value="1"/>
</dbReference>
<evidence type="ECO:0000256" key="15">
    <source>
        <dbReference type="ARBA" id="ARBA00023284"/>
    </source>
</evidence>
<evidence type="ECO:0000256" key="9">
    <source>
        <dbReference type="ARBA" id="ARBA00022982"/>
    </source>
</evidence>
<dbReference type="InterPro" id="IPR036929">
    <property type="entry name" value="DsbDN_sf"/>
</dbReference>
<evidence type="ECO:0000256" key="12">
    <source>
        <dbReference type="ARBA" id="ARBA00023027"/>
    </source>
</evidence>
<dbReference type="PATRIC" id="fig|1239307.3.peg.3916"/>
<dbReference type="GO" id="GO:0047134">
    <property type="term" value="F:protein-disulfide reductase [NAD(P)H] activity"/>
    <property type="evidence" value="ECO:0007669"/>
    <property type="project" value="UniProtKB-UniRule"/>
</dbReference>
<evidence type="ECO:0000256" key="17">
    <source>
        <dbReference type="ARBA" id="ARBA00047804"/>
    </source>
</evidence>
<keyword evidence="8 18" id="KW-0201">Cytochrome c-type biogenesis</keyword>
<dbReference type="GO" id="GO:0005886">
    <property type="term" value="C:plasma membrane"/>
    <property type="evidence" value="ECO:0007669"/>
    <property type="project" value="UniProtKB-SubCell"/>
</dbReference>
<keyword evidence="7 18" id="KW-0732">Signal</keyword>
<dbReference type="PROSITE" id="PS51352">
    <property type="entry name" value="THIOREDOXIN_2"/>
    <property type="match status" value="1"/>
</dbReference>
<evidence type="ECO:0000256" key="1">
    <source>
        <dbReference type="ARBA" id="ARBA00004429"/>
    </source>
</evidence>
<feature type="transmembrane region" description="Helical" evidence="18">
    <location>
        <begin position="265"/>
        <end position="287"/>
    </location>
</feature>
<keyword evidence="5 18" id="KW-0997">Cell inner membrane</keyword>
<dbReference type="NCBIfam" id="NF001419">
    <property type="entry name" value="PRK00293.1"/>
    <property type="match status" value="1"/>
</dbReference>
<feature type="transmembrane region" description="Helical" evidence="18">
    <location>
        <begin position="351"/>
        <end position="373"/>
    </location>
</feature>
<keyword evidence="4 18" id="KW-1003">Cell membrane</keyword>
<keyword evidence="13 18" id="KW-0472">Membrane</keyword>
<evidence type="ECO:0000256" key="10">
    <source>
        <dbReference type="ARBA" id="ARBA00022989"/>
    </source>
</evidence>
<keyword evidence="14 18" id="KW-1015">Disulfide bond</keyword>
<name>W0HXQ5_9GAMM</name>
<dbReference type="InterPro" id="IPR035671">
    <property type="entry name" value="DsbD_gamma"/>
</dbReference>
<evidence type="ECO:0000313" key="20">
    <source>
        <dbReference type="EMBL" id="AHF78539.1"/>
    </source>
</evidence>
<evidence type="ECO:0000256" key="7">
    <source>
        <dbReference type="ARBA" id="ARBA00022729"/>
    </source>
</evidence>
<keyword evidence="12 18" id="KW-0520">NAD</keyword>
<comment type="catalytic activity">
    <reaction evidence="16 18">
        <text>[protein]-dithiol + NAD(+) = [protein]-disulfide + NADH + H(+)</text>
        <dbReference type="Rhea" id="RHEA:18749"/>
        <dbReference type="Rhea" id="RHEA-COMP:10593"/>
        <dbReference type="Rhea" id="RHEA-COMP:10594"/>
        <dbReference type="ChEBI" id="CHEBI:15378"/>
        <dbReference type="ChEBI" id="CHEBI:29950"/>
        <dbReference type="ChEBI" id="CHEBI:50058"/>
        <dbReference type="ChEBI" id="CHEBI:57540"/>
        <dbReference type="ChEBI" id="CHEBI:57945"/>
        <dbReference type="EC" id="1.8.1.8"/>
    </reaction>
</comment>
<dbReference type="PROSITE" id="PS00194">
    <property type="entry name" value="THIOREDOXIN_1"/>
    <property type="match status" value="1"/>
</dbReference>
<feature type="chain" id="PRO_5009023584" description="Thiol:disulfide interchange protein DsbD" evidence="18">
    <location>
        <begin position="25"/>
        <end position="588"/>
    </location>
</feature>
<evidence type="ECO:0000256" key="8">
    <source>
        <dbReference type="ARBA" id="ARBA00022748"/>
    </source>
</evidence>
<dbReference type="PANTHER" id="PTHR32234">
    <property type="entry name" value="THIOL:DISULFIDE INTERCHANGE PROTEIN DSBD"/>
    <property type="match status" value="1"/>
</dbReference>
<dbReference type="Pfam" id="PF13899">
    <property type="entry name" value="Thioredoxin_7"/>
    <property type="match status" value="1"/>
</dbReference>
<proteinExistence type="inferred from homology"/>
<protein>
    <recommendedName>
        <fullName evidence="18">Thiol:disulfide interchange protein DsbD</fullName>
        <ecNumber evidence="18">1.8.1.8</ecNumber>
    </recommendedName>
    <alternativeName>
        <fullName evidence="18">Protein-disulfide reductase</fullName>
        <shortName evidence="18">Disulfide reductase</shortName>
    </alternativeName>
</protein>
<evidence type="ECO:0000256" key="16">
    <source>
        <dbReference type="ARBA" id="ARBA00047388"/>
    </source>
</evidence>
<comment type="catalytic activity">
    <reaction evidence="17 18">
        <text>[protein]-dithiol + NADP(+) = [protein]-disulfide + NADPH + H(+)</text>
        <dbReference type="Rhea" id="RHEA:18753"/>
        <dbReference type="Rhea" id="RHEA-COMP:10593"/>
        <dbReference type="Rhea" id="RHEA-COMP:10594"/>
        <dbReference type="ChEBI" id="CHEBI:15378"/>
        <dbReference type="ChEBI" id="CHEBI:29950"/>
        <dbReference type="ChEBI" id="CHEBI:50058"/>
        <dbReference type="ChEBI" id="CHEBI:57783"/>
        <dbReference type="ChEBI" id="CHEBI:58349"/>
        <dbReference type="EC" id="1.8.1.8"/>
    </reaction>
</comment>
<dbReference type="GO" id="GO:0045454">
    <property type="term" value="P:cell redox homeostasis"/>
    <property type="evidence" value="ECO:0007669"/>
    <property type="project" value="TreeGrafter"/>
</dbReference>
<feature type="signal peptide" evidence="18">
    <location>
        <begin position="1"/>
        <end position="24"/>
    </location>
</feature>
<evidence type="ECO:0000256" key="2">
    <source>
        <dbReference type="ARBA" id="ARBA00007241"/>
    </source>
</evidence>
<organism evidence="20 21">
    <name type="scientific">Sodalis praecaptivus</name>
    <dbReference type="NCBI Taxonomy" id="1239307"/>
    <lineage>
        <taxon>Bacteria</taxon>
        <taxon>Pseudomonadati</taxon>
        <taxon>Pseudomonadota</taxon>
        <taxon>Gammaproteobacteria</taxon>
        <taxon>Enterobacterales</taxon>
        <taxon>Bruguierivoracaceae</taxon>
        <taxon>Sodalis</taxon>
    </lineage>
</organism>
<comment type="subcellular location">
    <subcellularLocation>
        <location evidence="1 18">Cell inner membrane</location>
        <topology evidence="1 18">Multi-pass membrane protein</topology>
    </subcellularLocation>
</comment>
<keyword evidence="3 18" id="KW-0813">Transport</keyword>
<dbReference type="Pfam" id="PF02683">
    <property type="entry name" value="DsbD_TM"/>
    <property type="match status" value="1"/>
</dbReference>
<dbReference type="HAMAP" id="MF_00399">
    <property type="entry name" value="DbsD"/>
    <property type="match status" value="1"/>
</dbReference>
<evidence type="ECO:0000256" key="11">
    <source>
        <dbReference type="ARBA" id="ARBA00023002"/>
    </source>
</evidence>
<evidence type="ECO:0000256" key="13">
    <source>
        <dbReference type="ARBA" id="ARBA00023136"/>
    </source>
</evidence>
<gene>
    <name evidence="18 20" type="primary">dsbD</name>
    <name evidence="20" type="ORF">Sant_3555</name>
</gene>
<dbReference type="InterPro" id="IPR013766">
    <property type="entry name" value="Thioredoxin_domain"/>
</dbReference>
<evidence type="ECO:0000256" key="6">
    <source>
        <dbReference type="ARBA" id="ARBA00022692"/>
    </source>
</evidence>
<feature type="disulfide bond" description="Redox-active" evidence="18">
    <location>
        <begin position="503"/>
        <end position="506"/>
    </location>
</feature>
<dbReference type="InterPro" id="IPR017937">
    <property type="entry name" value="Thioredoxin_CS"/>
</dbReference>
<dbReference type="FunFam" id="3.40.30.10:FF:000116">
    <property type="entry name" value="Thiol:disulfide interchange protein DsbD"/>
    <property type="match status" value="1"/>
</dbReference>
<dbReference type="GO" id="GO:0009055">
    <property type="term" value="F:electron transfer activity"/>
    <property type="evidence" value="ECO:0007669"/>
    <property type="project" value="UniProtKB-UniRule"/>
</dbReference>
<feature type="disulfide bond" description="Redox-active" evidence="18">
    <location>
        <begin position="127"/>
        <end position="133"/>
    </location>
</feature>
<dbReference type="EMBL" id="CP006569">
    <property type="protein sequence ID" value="AHF78539.1"/>
    <property type="molecule type" value="Genomic_DNA"/>
</dbReference>